<organism evidence="8 9">
    <name type="scientific">Pararhodospirillum oryzae</name>
    <dbReference type="NCBI Taxonomy" id="478448"/>
    <lineage>
        <taxon>Bacteria</taxon>
        <taxon>Pseudomonadati</taxon>
        <taxon>Pseudomonadota</taxon>
        <taxon>Alphaproteobacteria</taxon>
        <taxon>Rhodospirillales</taxon>
        <taxon>Rhodospirillaceae</taxon>
        <taxon>Pararhodospirillum</taxon>
    </lineage>
</organism>
<comment type="similarity">
    <text evidence="2">Belongs to the CbiQ family.</text>
</comment>
<evidence type="ECO:0000256" key="6">
    <source>
        <dbReference type="ARBA" id="ARBA00023136"/>
    </source>
</evidence>
<keyword evidence="4 7" id="KW-0812">Transmembrane</keyword>
<dbReference type="GO" id="GO:0043190">
    <property type="term" value="C:ATP-binding cassette (ABC) transporter complex"/>
    <property type="evidence" value="ECO:0007669"/>
    <property type="project" value="InterPro"/>
</dbReference>
<name>A0A512H755_9PROT</name>
<dbReference type="RefSeq" id="WP_147163297.1">
    <property type="nucleotide sequence ID" value="NZ_BJZO01000031.1"/>
</dbReference>
<evidence type="ECO:0000256" key="7">
    <source>
        <dbReference type="SAM" id="Phobius"/>
    </source>
</evidence>
<keyword evidence="6 7" id="KW-0472">Membrane</keyword>
<keyword evidence="5 7" id="KW-1133">Transmembrane helix</keyword>
<feature type="transmembrane region" description="Helical" evidence="7">
    <location>
        <begin position="100"/>
        <end position="125"/>
    </location>
</feature>
<feature type="transmembrane region" description="Helical" evidence="7">
    <location>
        <begin position="137"/>
        <end position="158"/>
    </location>
</feature>
<dbReference type="Pfam" id="PF02361">
    <property type="entry name" value="CbiQ"/>
    <property type="match status" value="1"/>
</dbReference>
<feature type="transmembrane region" description="Helical" evidence="7">
    <location>
        <begin position="63"/>
        <end position="88"/>
    </location>
</feature>
<dbReference type="NCBIfam" id="TIGR02454">
    <property type="entry name" value="ECF_T_CbiQ"/>
    <property type="match status" value="1"/>
</dbReference>
<dbReference type="PANTHER" id="PTHR43723:SF1">
    <property type="entry name" value="COBALT TRANSPORT PROTEIN CBIQ"/>
    <property type="match status" value="1"/>
</dbReference>
<comment type="caution">
    <text evidence="8">The sequence shown here is derived from an EMBL/GenBank/DDBJ whole genome shotgun (WGS) entry which is preliminary data.</text>
</comment>
<dbReference type="EMBL" id="BJZO01000031">
    <property type="protein sequence ID" value="GEO81258.1"/>
    <property type="molecule type" value="Genomic_DNA"/>
</dbReference>
<evidence type="ECO:0008006" key="10">
    <source>
        <dbReference type="Google" id="ProtNLM"/>
    </source>
</evidence>
<keyword evidence="3" id="KW-1003">Cell membrane</keyword>
<evidence type="ECO:0000313" key="8">
    <source>
        <dbReference type="EMBL" id="GEO81258.1"/>
    </source>
</evidence>
<dbReference type="InterPro" id="IPR012809">
    <property type="entry name" value="ECF_CbiQ"/>
</dbReference>
<proteinExistence type="inferred from homology"/>
<gene>
    <name evidence="8" type="ORF">ROR02_13890</name>
</gene>
<dbReference type="PANTHER" id="PTHR43723">
    <property type="entry name" value="COBALT TRANSPORT PROTEIN CBIQ"/>
    <property type="match status" value="1"/>
</dbReference>
<evidence type="ECO:0000256" key="2">
    <source>
        <dbReference type="ARBA" id="ARBA00008564"/>
    </source>
</evidence>
<keyword evidence="9" id="KW-1185">Reference proteome</keyword>
<dbReference type="Proteomes" id="UP000321567">
    <property type="component" value="Unassembled WGS sequence"/>
</dbReference>
<feature type="transmembrane region" description="Helical" evidence="7">
    <location>
        <begin position="229"/>
        <end position="254"/>
    </location>
</feature>
<evidence type="ECO:0000256" key="5">
    <source>
        <dbReference type="ARBA" id="ARBA00022989"/>
    </source>
</evidence>
<dbReference type="CDD" id="cd16914">
    <property type="entry name" value="EcfT"/>
    <property type="match status" value="1"/>
</dbReference>
<comment type="subcellular location">
    <subcellularLocation>
        <location evidence="1">Cell membrane</location>
        <topology evidence="1">Multi-pass membrane protein</topology>
    </subcellularLocation>
</comment>
<reference evidence="8 9" key="1">
    <citation type="submission" date="2019-07" db="EMBL/GenBank/DDBJ databases">
        <title>Whole genome shotgun sequence of Rhodospirillum oryzae NBRC 107573.</title>
        <authorList>
            <person name="Hosoyama A."/>
            <person name="Uohara A."/>
            <person name="Ohji S."/>
            <person name="Ichikawa N."/>
        </authorList>
    </citation>
    <scope>NUCLEOTIDE SEQUENCE [LARGE SCALE GENOMIC DNA]</scope>
    <source>
        <strain evidence="8 9">NBRC 107573</strain>
    </source>
</reference>
<dbReference type="OrthoDB" id="7688456at2"/>
<evidence type="ECO:0000256" key="3">
    <source>
        <dbReference type="ARBA" id="ARBA00022475"/>
    </source>
</evidence>
<evidence type="ECO:0000256" key="1">
    <source>
        <dbReference type="ARBA" id="ARBA00004651"/>
    </source>
</evidence>
<dbReference type="AlphaFoldDB" id="A0A512H755"/>
<dbReference type="InterPro" id="IPR052770">
    <property type="entry name" value="Cobalt_transport_CbiQ"/>
</dbReference>
<evidence type="ECO:0000256" key="4">
    <source>
        <dbReference type="ARBA" id="ARBA00022692"/>
    </source>
</evidence>
<dbReference type="GO" id="GO:0006824">
    <property type="term" value="P:cobalt ion transport"/>
    <property type="evidence" value="ECO:0007669"/>
    <property type="project" value="InterPro"/>
</dbReference>
<accession>A0A512H755</accession>
<evidence type="ECO:0000313" key="9">
    <source>
        <dbReference type="Proteomes" id="UP000321567"/>
    </source>
</evidence>
<sequence length="269" mass="27317">MITRFDLAAHTGRWARRGAGGKVGLAVGLLAVALAAPAPWGAGVALPAALALALGPAGVPGRVVGAVMAAPVGFLALSAPLLAVSVAWDQGLVLAWSEEGAWNAAFLAVRALAGTACLALLALTTPLPQVIGMLRRLGLPLVLADLVILTYRMVFLLGDSALTGMRAQQARLGYEGFRGSLRSLAWLASGLLVRTVERARRLEGGLAARGLDETASVPWASSPTRVSEWGLALGLPLVLAALAEGLALGGAGALAGWARAMVAWGGGFL</sequence>
<dbReference type="InterPro" id="IPR003339">
    <property type="entry name" value="ABC/ECF_trnsptr_transmembrane"/>
</dbReference>
<protein>
    <recommendedName>
        <fullName evidence="10">Cobalt ECF transporter T component CbiQ</fullName>
    </recommendedName>
</protein>